<gene>
    <name evidence="1" type="ORF">J5A53_08830</name>
    <name evidence="2" type="ORF">NCTC12967_01345</name>
</gene>
<dbReference type="EMBL" id="LR134406">
    <property type="protein sequence ID" value="VEH70060.1"/>
    <property type="molecule type" value="Genomic_DNA"/>
</dbReference>
<protein>
    <submittedName>
        <fullName evidence="2">Uncharacterized protein</fullName>
    </submittedName>
</protein>
<dbReference type="RefSeq" id="WP_041696388.1">
    <property type="nucleotide sequence ID" value="NZ_CP040007.1"/>
</dbReference>
<reference evidence="2 3" key="1">
    <citation type="submission" date="2018-12" db="EMBL/GenBank/DDBJ databases">
        <authorList>
            <consortium name="Pathogen Informatics"/>
        </authorList>
    </citation>
    <scope>NUCLEOTIDE SEQUENCE [LARGE SCALE GENOMIC DNA]</scope>
    <source>
        <strain evidence="2 3">NCTC12967</strain>
    </source>
</reference>
<dbReference type="EMBL" id="CP072385">
    <property type="protein sequence ID" value="QUC12771.1"/>
    <property type="molecule type" value="Genomic_DNA"/>
</dbReference>
<keyword evidence="3" id="KW-1185">Reference proteome</keyword>
<evidence type="ECO:0000313" key="1">
    <source>
        <dbReference type="EMBL" id="QUC12771.1"/>
    </source>
</evidence>
<name>A0A3S4UEK3_9ACTN</name>
<organism evidence="2 3">
    <name type="scientific">Arachnia propionica</name>
    <dbReference type="NCBI Taxonomy" id="1750"/>
    <lineage>
        <taxon>Bacteria</taxon>
        <taxon>Bacillati</taxon>
        <taxon>Actinomycetota</taxon>
        <taxon>Actinomycetes</taxon>
        <taxon>Propionibacteriales</taxon>
        <taxon>Propionibacteriaceae</taxon>
        <taxon>Arachnia</taxon>
    </lineage>
</organism>
<proteinExistence type="predicted"/>
<evidence type="ECO:0000313" key="3">
    <source>
        <dbReference type="Proteomes" id="UP000273044"/>
    </source>
</evidence>
<evidence type="ECO:0000313" key="2">
    <source>
        <dbReference type="EMBL" id="VEH70060.1"/>
    </source>
</evidence>
<sequence length="64" mass="7068">MIILGFCLPIFFHVLVGLSTQFVPDEFRAHGEQTTRNPAQRARFVGRAGVSSAPARPIWQALTS</sequence>
<dbReference type="AlphaFoldDB" id="A0A3S4UEK3"/>
<dbReference type="Proteomes" id="UP000273044">
    <property type="component" value="Chromosome"/>
</dbReference>
<dbReference type="Proteomes" id="UP000677180">
    <property type="component" value="Chromosome"/>
</dbReference>
<accession>A0A3S4UEK3</accession>
<reference evidence="1" key="2">
    <citation type="submission" date="2021-03" db="EMBL/GenBank/DDBJ databases">
        <title>Human Oral Microbial Genomes.</title>
        <authorList>
            <person name="Johnston C.D."/>
            <person name="Chen T."/>
            <person name="Dewhirst F.E."/>
        </authorList>
    </citation>
    <scope>NUCLEOTIDE SEQUENCE</scope>
    <source>
        <strain evidence="1">F0714</strain>
    </source>
</reference>